<feature type="domain" description="Reverse transcriptase" evidence="1">
    <location>
        <begin position="156"/>
        <end position="314"/>
    </location>
</feature>
<dbReference type="CDD" id="cd09274">
    <property type="entry name" value="RNase_HI_RT_Ty3"/>
    <property type="match status" value="1"/>
</dbReference>
<dbReference type="PANTHER" id="PTHR37984">
    <property type="entry name" value="PROTEIN CBG26694"/>
    <property type="match status" value="1"/>
</dbReference>
<evidence type="ECO:0000259" key="2">
    <source>
        <dbReference type="Pfam" id="PF17919"/>
    </source>
</evidence>
<dbReference type="Proteomes" id="UP001152795">
    <property type="component" value="Unassembled WGS sequence"/>
</dbReference>
<sequence>MGKYTAFDLDILKISVNELLHVQQPERELSNPLPEKVTKQQGTHMAYSDMAKQLTPLSKVTDFVTQLHQQKSTGESPVSQIVKKHPKVFQGIGKHKYRQVELIIDDSVQPKVQAQHRIPFPKRQQFEEIIQELEEADIIEQVEGPTEWISNVVLTPKADPSQLRMNIDMTTANAAIKRTRHVIPTLEELRYKLNGATHFTKLDMKQGYMQLELKQESRYMTTFYTHRGLRRFKRLNFGTNSAAELFHEEILQCLIDIDNADNLYDDIIVYGKTQQEHDIALAQVLQRFEDCGLTLGLPKCKFDQPEIEFFGMKFSAAGMSPTADKVKALIEAPAPTSVAEVRSFLGMANYSANFIQHYSETTAPLRHLTKKNARFQWTKECQKAFETLKQAMASPQVMSYYDPTRPTELIVDASKYGLASMLTQLDPKTGQYKVVRYDSRSTTQPESRYAQIELESAAVEFAIRRNHIYLYGLPEFSVITDHKPLLPLYNSYRADMPPRIHRHKLNLQGYTFNLKHKPGKDNPTDYMSRHPTQIPDPREQKEQQEAQLINHHINAII</sequence>
<comment type="caution">
    <text evidence="3">The sequence shown here is derived from an EMBL/GenBank/DDBJ whole genome shotgun (WGS) entry which is preliminary data.</text>
</comment>
<reference evidence="3" key="1">
    <citation type="submission" date="2020-04" db="EMBL/GenBank/DDBJ databases">
        <authorList>
            <person name="Alioto T."/>
            <person name="Alioto T."/>
            <person name="Gomez Garrido J."/>
        </authorList>
    </citation>
    <scope>NUCLEOTIDE SEQUENCE</scope>
    <source>
        <strain evidence="3">A484AB</strain>
    </source>
</reference>
<evidence type="ECO:0000313" key="4">
    <source>
        <dbReference type="Proteomes" id="UP001152795"/>
    </source>
</evidence>
<dbReference type="InterPro" id="IPR050951">
    <property type="entry name" value="Retrovirus_Pol_polyprotein"/>
</dbReference>
<name>A0A7D9HLU2_PARCT</name>
<dbReference type="InterPro" id="IPR043128">
    <property type="entry name" value="Rev_trsase/Diguanyl_cyclase"/>
</dbReference>
<dbReference type="Pfam" id="PF17919">
    <property type="entry name" value="RT_RNaseH_2"/>
    <property type="match status" value="1"/>
</dbReference>
<evidence type="ECO:0000313" key="3">
    <source>
        <dbReference type="EMBL" id="CAB3985787.1"/>
    </source>
</evidence>
<feature type="domain" description="Reverse transcriptase/retrotransposon-derived protein RNase H-like" evidence="2">
    <location>
        <begin position="377"/>
        <end position="477"/>
    </location>
</feature>
<dbReference type="InterPro" id="IPR043502">
    <property type="entry name" value="DNA/RNA_pol_sf"/>
</dbReference>
<dbReference type="AlphaFoldDB" id="A0A7D9HLU2"/>
<dbReference type="SUPFAM" id="SSF56672">
    <property type="entry name" value="DNA/RNA polymerases"/>
    <property type="match status" value="1"/>
</dbReference>
<dbReference type="Pfam" id="PF00078">
    <property type="entry name" value="RVT_1"/>
    <property type="match status" value="1"/>
</dbReference>
<dbReference type="PANTHER" id="PTHR37984:SF11">
    <property type="entry name" value="INTEGRASE CATALYTIC DOMAIN-CONTAINING PROTEIN"/>
    <property type="match status" value="1"/>
</dbReference>
<gene>
    <name evidence="3" type="ORF">PACLA_8A024758</name>
</gene>
<dbReference type="EMBL" id="CACRXK020000922">
    <property type="protein sequence ID" value="CAB3985787.1"/>
    <property type="molecule type" value="Genomic_DNA"/>
</dbReference>
<organism evidence="3 4">
    <name type="scientific">Paramuricea clavata</name>
    <name type="common">Red gorgonian</name>
    <name type="synonym">Violescent sea-whip</name>
    <dbReference type="NCBI Taxonomy" id="317549"/>
    <lineage>
        <taxon>Eukaryota</taxon>
        <taxon>Metazoa</taxon>
        <taxon>Cnidaria</taxon>
        <taxon>Anthozoa</taxon>
        <taxon>Octocorallia</taxon>
        <taxon>Malacalcyonacea</taxon>
        <taxon>Plexauridae</taxon>
        <taxon>Paramuricea</taxon>
    </lineage>
</organism>
<keyword evidence="4" id="KW-1185">Reference proteome</keyword>
<dbReference type="InterPro" id="IPR041577">
    <property type="entry name" value="RT_RNaseH_2"/>
</dbReference>
<dbReference type="Gene3D" id="3.10.10.10">
    <property type="entry name" value="HIV Type 1 Reverse Transcriptase, subunit A, domain 1"/>
    <property type="match status" value="1"/>
</dbReference>
<dbReference type="CDD" id="cd01647">
    <property type="entry name" value="RT_LTR"/>
    <property type="match status" value="1"/>
</dbReference>
<proteinExistence type="predicted"/>
<protein>
    <submittedName>
        <fullName evidence="3">Uncharacterized protein</fullName>
    </submittedName>
</protein>
<accession>A0A7D9HLU2</accession>
<dbReference type="InterPro" id="IPR000477">
    <property type="entry name" value="RT_dom"/>
</dbReference>
<evidence type="ECO:0000259" key="1">
    <source>
        <dbReference type="Pfam" id="PF00078"/>
    </source>
</evidence>
<dbReference type="Gene3D" id="3.30.70.270">
    <property type="match status" value="2"/>
</dbReference>
<dbReference type="FunFam" id="3.30.70.270:FF:000026">
    <property type="entry name" value="Transposon Ty3-G Gag-Pol polyprotein"/>
    <property type="match status" value="1"/>
</dbReference>